<organism evidence="2 3">
    <name type="scientific">Marinococcus luteus</name>
    <dbReference type="NCBI Taxonomy" id="1122204"/>
    <lineage>
        <taxon>Bacteria</taxon>
        <taxon>Bacillati</taxon>
        <taxon>Bacillota</taxon>
        <taxon>Bacilli</taxon>
        <taxon>Bacillales</taxon>
        <taxon>Bacillaceae</taxon>
        <taxon>Marinococcus</taxon>
    </lineage>
</organism>
<protein>
    <submittedName>
        <fullName evidence="2">Uncharacterized protein</fullName>
    </submittedName>
</protein>
<gene>
    <name evidence="2" type="ORF">SAMN05421781_0630</name>
</gene>
<feature type="compositionally biased region" description="Basic and acidic residues" evidence="1">
    <location>
        <begin position="213"/>
        <end position="230"/>
    </location>
</feature>
<keyword evidence="3" id="KW-1185">Reference proteome</keyword>
<sequence>MLKAMKQKWMDKRDQLARQTEERIQGYNMDLQVQMRQRRENDDWTDELLNKDIEKYLYTIHPSFLLNDRVNRALYNRLLARAQGKYSLTLSVTSEMKLALDFYNTDLAVFLRLIEKKGFQLQGNEERFLLTLMNRLSENNYRMYKERYSELDAHNASLSDAVSSYLQQVPRAYQLETGRLDFFYKFLVSEGLLPAGTTKKKLKKVIKSSNKKRAGDHQLERMERRLDRIG</sequence>
<evidence type="ECO:0000256" key="1">
    <source>
        <dbReference type="SAM" id="MobiDB-lite"/>
    </source>
</evidence>
<dbReference type="OrthoDB" id="2843375at2"/>
<reference evidence="2 3" key="1">
    <citation type="submission" date="2016-10" db="EMBL/GenBank/DDBJ databases">
        <authorList>
            <person name="de Groot N.N."/>
        </authorList>
    </citation>
    <scope>NUCLEOTIDE SEQUENCE [LARGE SCALE GENOMIC DNA]</scope>
    <source>
        <strain evidence="2 3">DSM 23126</strain>
    </source>
</reference>
<dbReference type="STRING" id="1122204.SAMN05421781_0630"/>
<evidence type="ECO:0000313" key="3">
    <source>
        <dbReference type="Proteomes" id="UP000199488"/>
    </source>
</evidence>
<accession>A0A1H2R914</accession>
<name>A0A1H2R914_9BACI</name>
<dbReference type="Proteomes" id="UP000199488">
    <property type="component" value="Unassembled WGS sequence"/>
</dbReference>
<dbReference type="AlphaFoldDB" id="A0A1H2R914"/>
<proteinExistence type="predicted"/>
<dbReference type="EMBL" id="FNNC01000001">
    <property type="protein sequence ID" value="SDW15334.1"/>
    <property type="molecule type" value="Genomic_DNA"/>
</dbReference>
<feature type="region of interest" description="Disordered" evidence="1">
    <location>
        <begin position="209"/>
        <end position="230"/>
    </location>
</feature>
<dbReference type="RefSeq" id="WP_091611023.1">
    <property type="nucleotide sequence ID" value="NZ_FNNC01000001.1"/>
</dbReference>
<evidence type="ECO:0000313" key="2">
    <source>
        <dbReference type="EMBL" id="SDW15334.1"/>
    </source>
</evidence>